<organism evidence="1">
    <name type="scientific">uncultured Caudovirales phage</name>
    <dbReference type="NCBI Taxonomy" id="2100421"/>
    <lineage>
        <taxon>Viruses</taxon>
        <taxon>Duplodnaviria</taxon>
        <taxon>Heunggongvirae</taxon>
        <taxon>Uroviricota</taxon>
        <taxon>Caudoviricetes</taxon>
        <taxon>Peduoviridae</taxon>
        <taxon>Maltschvirus</taxon>
        <taxon>Maltschvirus maltsch</taxon>
    </lineage>
</organism>
<sequence length="1166" mass="124960">MKKWIFLPIFLFFLFINAHASPDLIVLPVTPIPAVVTQGSVVPGLVYQVKNLNPSNTYPITFENLNGDGISYTSTCSNLAPLSTCNINMTFDSTGQSLTHPYVHPFSVLGASAPAYWVLNSKIIAPSGDVNAYSNITLSDGNTTSDTFTETFTPAVGSPIIFNTVPFGKNELSPAIAQGTYTVSITPASITVGGYPYDAPLPVQFHLAQTGDAVNLTYTKDQNISVTTSITAPNIGLSTVAVKATGAAAYGPHNQTGGSDNFDNMKPGSYTVTAGGYTGTDTLSYTCHPVNPYSIGKASTVISFSCSAIPPATESVNTIITAPNLPTGSTVAVTLAGSQTYGPHNQAAGTNFFDHVEDGSYTLTCAPYSVGSDQYTATPTNPTTIDSSHQTATCTYSKVAPPGTNFDWTVNRLATVVKNANIHAIYWGGGSTTGLVTFGNPAVNAFLNSNVSTYFTAPIATLTTAHVQNFPNYIAMGTVAIQTGAVDDQLKALNGAVSMTNKYDGNGDGNSGCAFNNQQGYQIQMTPGTGSYATPIATAQNYQIFGDYYLYSTVGYTTNLTAPNFPTENFYHKYLRKFLGVFHVKILQTGALNIKMVNTHGDTYVQNTLPGLDPVSGLGRAFDNVLPGSYTITAASYVGTDGKTYNATISNPVEVNGAHVKLTATYSIQGSTISPSATTTPQKSQNFYYDGTVNSITNTSGNNYLVTITYAQVPLHSNPNLSLIKTQALPANANISWNLTAPKIYYTTTGQVNLNIQADGLCNSIWYPSGAYTPQVNAIATQAADVQTATGHPLIGGVVMYTTRNSDSFDAMTDDVTNDYSITFYLFNLMYEGKLMQAQYPAVKMVLLLNPDSTNPFQNCTQYYCPFVWKPGITQDTVNKVIQIPNIQIDSTKAIDRMVTYGYMTSGAATTLKNLIQSSGVLVPPPSSGRTVAGVPELYLLENLLFKQLAPNVPFGYGQNIYDNSNPLMAVGTPPVAGAPWETASVGWIHKVNHLGYSSGTVTSAINFEGDKYAQFLKDMNYVSYTGDTFSQYKPDFVYCDIYERDPMPAAVGQGFLMNGVDLDTYFSYWTRIESDINMVTPLAIWQIPGASFQIQGATLPNALSGTWPDYIFGHAGLDNNMSNLDTALNYATTSFLGYFNTTVYYTSNSGVSNAEDYVKLTSSAP</sequence>
<gene>
    <name evidence="1" type="ORF">UFOVP733_46</name>
    <name evidence="2" type="ORF">UFOVP743_13</name>
</gene>
<name>A0A6J5NVP9_9CAUD</name>
<protein>
    <submittedName>
        <fullName evidence="1">Uncharacterized protein</fullName>
    </submittedName>
</protein>
<dbReference type="EMBL" id="LR796712">
    <property type="protein sequence ID" value="CAB4161391.1"/>
    <property type="molecule type" value="Genomic_DNA"/>
</dbReference>
<proteinExistence type="predicted"/>
<evidence type="ECO:0000313" key="2">
    <source>
        <dbReference type="EMBL" id="CAB5224830.1"/>
    </source>
</evidence>
<reference evidence="1" key="1">
    <citation type="submission" date="2020-04" db="EMBL/GenBank/DDBJ databases">
        <authorList>
            <person name="Chiriac C."/>
            <person name="Salcher M."/>
            <person name="Ghai R."/>
            <person name="Kavagutti S V."/>
        </authorList>
    </citation>
    <scope>NUCLEOTIDE SEQUENCE</scope>
</reference>
<dbReference type="EMBL" id="LR798336">
    <property type="protein sequence ID" value="CAB5224830.1"/>
    <property type="molecule type" value="Genomic_DNA"/>
</dbReference>
<evidence type="ECO:0000313" key="1">
    <source>
        <dbReference type="EMBL" id="CAB4161391.1"/>
    </source>
</evidence>
<accession>A0A6J5NVP9</accession>